<proteinExistence type="predicted"/>
<feature type="compositionally biased region" description="Polar residues" evidence="1">
    <location>
        <begin position="2407"/>
        <end position="2419"/>
    </location>
</feature>
<feature type="compositionally biased region" description="Polar residues" evidence="1">
    <location>
        <begin position="448"/>
        <end position="470"/>
    </location>
</feature>
<feature type="region of interest" description="Disordered" evidence="1">
    <location>
        <begin position="1362"/>
        <end position="1397"/>
    </location>
</feature>
<feature type="compositionally biased region" description="Basic residues" evidence="1">
    <location>
        <begin position="570"/>
        <end position="586"/>
    </location>
</feature>
<feature type="compositionally biased region" description="Basic and acidic residues" evidence="1">
    <location>
        <begin position="1362"/>
        <end position="1377"/>
    </location>
</feature>
<evidence type="ECO:0000256" key="1">
    <source>
        <dbReference type="SAM" id="MobiDB-lite"/>
    </source>
</evidence>
<feature type="region of interest" description="Disordered" evidence="1">
    <location>
        <begin position="2506"/>
        <end position="2548"/>
    </location>
</feature>
<feature type="region of interest" description="Disordered" evidence="1">
    <location>
        <begin position="1035"/>
        <end position="1077"/>
    </location>
</feature>
<feature type="compositionally biased region" description="Polar residues" evidence="1">
    <location>
        <begin position="2142"/>
        <end position="2161"/>
    </location>
</feature>
<feature type="region of interest" description="Disordered" evidence="1">
    <location>
        <begin position="563"/>
        <end position="587"/>
    </location>
</feature>
<dbReference type="Proteomes" id="UP001221898">
    <property type="component" value="Unassembled WGS sequence"/>
</dbReference>
<sequence>MRANLRCISVYISKYSDCLDFSPWYQGKSGYIAILRLTKGRVKAVMENYTQKFTAPSPGFDCHISEQISAVSSTTSSFLAYERTQYYLYEPCGQGEGTTVCPRHALPFVIVAFSYGETKPCTSVLQEKSSAAKAVFHYHPWRGQLQIQSQVYHVAMRSNTGALIPAQLPAMLTVERVIRVSDLRKRLPQGIFETCFTSEVSLEGRFCNLYEVVTSAAEDTSLPLLTRELKEKELALVLQLNDFGLLILLHSSYFLMYEDPLSEVRETLLAMFVFPDSRALQKETKMLRSKSSLSPDVLQVLPGLNYAETEAGKCPPNQQGALCDRMEQRLQSYAALIQPGMPDSPSGFPDQYDIPEMLNHLYSVPKCREVALQRLQAYLGQPEAYILPVARVIELLAVGQEEQGNDADDDVYYCLSSPEAFPSTPASFYGDRAGVEGETGLDGGAEGVTSQQQAGENEAATTAEVSQSSVPEDFGTPDTVALTCAKPPMEVMVSPTTPMSGDLPTDHITGSGGVFASGPMAEHITESGSEKSAYNAIIAESSDKMGDLLFEIGHLAGGEISLTAGVKPPTSRRRGSRRGRKRKKVSHFADHKGLGRDAQSVDHRDIAKLHPPKKKGFGYGLKTIITDCGRVFVPHGTEILPKELASLTEMSRALNSKCAEEKKKSKSDSSTANELRTVDISCGNSEWGRTRLRKNSPRRLDLNKSSLHPDHLIQLLKSQAPTSTVVEQAKLKPFKKQLRSRITEGTKENGWLNSDTPFSHDSETIGQLQSQGLTPDGHQVGPGGVSRVSESGPTGACQPADALTLLADLALSAQSFSLKANASVKERKRLVKRKLPLRSPTSKGLVVSGEVILVISKEHSYSLPPSCMLLGLTGGPHQLSLQNVVETSPSSQREPLQHTDKNGVTPVCQEKGSKQEMTNQPSPCDLPAWHPATEGHEWGSSCTRHVVQVGETIHVTRLWKDKYEFDHDSKYTSDPLDKSVLRALHGRWDFTIEETFEQAHLILHMWIGLFYSRSTTRFFPIDPNGPVLLVRPPAKEAQGDSQVRGAASAGSPGSDALGHPSEEHTCTTFSLPAPPLPSLEPEVLDLREESKKAAEPFLPCSRVLDLSPKRSEALDLSVVSENREACPHKSTQKNPAKTSVTPVHKPTPRRYTPYPYTYSQFIHKDHRAIVDNISDEASEQGDDCSSSCHEDDVDDSCDSGGPGTGNPLKNNAAYIQLCEHTANVFVSKEKVFNETHRGATLVKDGNILFKGALQLIDRERDQRTCRRKGRTPYIHPCRFTNISHRATESLQPVAATHDDSIKGIIDKGVHDGKDLSKDKEHGTFDGKDVSNGKECTPVHDGNDYSKVEESTEWNYLRKDEEDTLHSENDFSKDEEHTTLQNVSDEEHTAVHDGNDFSKVEHTAVRDGNDFSKDEECTAVHDGNDEHPAMHDGNDLIKGVEHTAVHDGNDFSKDEEHMTLQDVSNGKECTPVHDGNDYSKVEESTEWNYLRKDEEDTLHSENDFSKDEEHTTLQDVSDEEHTAVHDGNYSSKGVGHTAVHDGNNFSKDEEHMTLQDVSDEEQTAVHDGNDSSNGVGHIAVHHGNNFSKDEEHMTLQDVSDEEHTAVHDGNDSSKGVEHTAVHDGNDFSKDEEHMTLQDVSNGKECTPVHDGNDYSKVEESTEWNYLRKDEEDTLHSENDFSKDEEHTTLQDVSDEEHTAVHDGNDSSKVEEHTAVHDGYDSSKDEKHTTLQDVSDEEHTAVHDGTDFSKDEECTAVRDGNDSSKDEKRTTYDGNDSSKVEEHTAVHDGNDFSKGEERTAVHDGNDEHPAMHDGNDSSKGVEHTAVHDGNDFSKGEEHTAVHDGNDEHSAVHDGNDSSKGEHTAVHDGNDFSKDEEYTAVRDGNDFSKGEECTAVHDGNDKHPAMHDGNDLIKGEEHTAVCDFNEMHDRSAGQEEMPTAMLGGGDAVNSEIHTSLYDRNNLSKVCHSEKSTIENRSPTPTQDELPYDHSLHLNSSHSGTRTALSDASSLNSEEITSRSPTPTQDELPCDHEPYCFNGCSQVDPVGSNREVVSAVYLQQSGNETCPSRLQKSTRRSVYTLEKPFSCTNPTSDHILENSHEPHPNCKNEPNSNSGTASADVTLCVVPTLISTEVLGSHSHDELCTNFTHTPNEKSSAMSKQNGLPQEQPFPDSLPRNHNANSPSKPTESSQSPPHSDHRLCHNSSLVSIADPQYTSILGSRDGSQCSHHEPATVTAEDALCNESTLVPNTIDSAKLDLQPCQSSPSPHIEYGPTEISMSNSASNNTPSEDVPHQGPETFEDSPQQSIRTCSDNKDGNTARLLYSDNEIIPDGTHHLLKPDLELCQHVTSSQNKYYSSDDSLHSLHKPCSDGKDLPADNAQYNASKPFSLSEYSSTVDSMLRSLRREHEAMKTSSPTGSFQRGYQNRKSRSSHVSKRSPPAHDSRRPHTRSGSPVIAARPRKNDKRQGGGHISLALERERMESPMGMEWSSHSAANYTAARDLRKWLVQRGDEDEGEEEGYNILVDRESVSSGSLSGDVRGDGDAAQSPVGDHIGNSASNQLWCKQEVDEVLIHRKAELCTEFLSRSPDEYDEMDEVLDYSKAGQISLGSDQSKGLGRSRASCSVPHVEKDAEEMDWISYCKGGKKSVSQNCVRIKKESDEGPAIRPSSIITVLDNKGNRKTYENYPITKTVSNEHTRTIHNTSKGSGHLHGFFQKWEELHHAQPDLTQSSLDLEYLIFSEKMSQILKKNQQKANPSSSARYPWRKHAPSDRTSSPCGSPMTVQFSELEDCVSEDPRGTPIALSRRRIKVDVPEGVGLRTSEANTSLRPAVSETPLHLKRLSYTSSVAEPCPTVSNITVECARSCQAMISNVCSGRKLLHRPDRLKNESSSQPYRSDFCRQLKEAMCGSPHNNLRQSFKVKFRFYILVTSADAFFEQTKTLLETEGHVSVEPDRFDLEGCGSSTPLLIILRNEDIADHISTIPRLLELKKTPSVLFAGVDWPDDVLNLTHQELFSRGGTAEGEPQLSVETRLELLVAMESR</sequence>
<dbReference type="GO" id="GO:0045814">
    <property type="term" value="P:negative regulation of gene expression, epigenetic"/>
    <property type="evidence" value="ECO:0007669"/>
    <property type="project" value="InterPro"/>
</dbReference>
<feature type="region of interest" description="Disordered" evidence="1">
    <location>
        <begin position="2743"/>
        <end position="2774"/>
    </location>
</feature>
<feature type="compositionally biased region" description="Polar residues" evidence="1">
    <location>
        <begin position="2297"/>
        <end position="2306"/>
    </location>
</feature>
<feature type="region of interest" description="Disordered" evidence="1">
    <location>
        <begin position="2142"/>
        <end position="2197"/>
    </location>
</feature>
<dbReference type="EMBL" id="JAINUG010000023">
    <property type="protein sequence ID" value="KAJ8411252.1"/>
    <property type="molecule type" value="Genomic_DNA"/>
</dbReference>
<feature type="compositionally biased region" description="Basic and acidic residues" evidence="1">
    <location>
        <begin position="1384"/>
        <end position="1397"/>
    </location>
</feature>
<feature type="region of interest" description="Disordered" evidence="1">
    <location>
        <begin position="2085"/>
        <end position="2110"/>
    </location>
</feature>
<feature type="region of interest" description="Disordered" evidence="1">
    <location>
        <begin position="1599"/>
        <end position="1626"/>
    </location>
</feature>
<feature type="compositionally biased region" description="Basic and acidic residues" evidence="1">
    <location>
        <begin position="1671"/>
        <end position="1687"/>
    </location>
</feature>
<feature type="compositionally biased region" description="Basic and acidic residues" evidence="1">
    <location>
        <begin position="1495"/>
        <end position="1511"/>
    </location>
</feature>
<feature type="compositionally biased region" description="Polar residues" evidence="1">
    <location>
        <begin position="2272"/>
        <end position="2284"/>
    </location>
</feature>
<feature type="compositionally biased region" description="Polar residues" evidence="1">
    <location>
        <begin position="764"/>
        <end position="773"/>
    </location>
</feature>
<feature type="region of interest" description="Disordered" evidence="1">
    <location>
        <begin position="2402"/>
        <end position="2471"/>
    </location>
</feature>
<dbReference type="InterPro" id="IPR022188">
    <property type="entry name" value="TASOR_DUF3715"/>
</dbReference>
<feature type="compositionally biased region" description="Polar residues" evidence="1">
    <location>
        <begin position="2743"/>
        <end position="2755"/>
    </location>
</feature>
<feature type="region of interest" description="Disordered" evidence="1">
    <location>
        <begin position="1965"/>
        <end position="2024"/>
    </location>
</feature>
<feature type="region of interest" description="Disordered" evidence="1">
    <location>
        <begin position="1495"/>
        <end position="1586"/>
    </location>
</feature>
<dbReference type="InterPro" id="IPR056243">
    <property type="entry name" value="TASOR_ab_dom"/>
</dbReference>
<evidence type="ECO:0000259" key="3">
    <source>
        <dbReference type="Pfam" id="PF23314"/>
    </source>
</evidence>
<dbReference type="Pfam" id="PF12509">
    <property type="entry name" value="DUF3715"/>
    <property type="match status" value="1"/>
</dbReference>
<feature type="domain" description="TASOR alpha/beta" evidence="3">
    <location>
        <begin position="2915"/>
        <end position="3009"/>
    </location>
</feature>
<feature type="region of interest" description="Disordered" evidence="1">
    <location>
        <begin position="432"/>
        <end position="477"/>
    </location>
</feature>
<dbReference type="Pfam" id="PF23314">
    <property type="entry name" value="TASOR_alpha-beta"/>
    <property type="match status" value="1"/>
</dbReference>
<feature type="compositionally biased region" description="Polar residues" evidence="1">
    <location>
        <begin position="2172"/>
        <end position="2190"/>
    </location>
</feature>
<gene>
    <name evidence="4" type="ORF">AAFF_G00172580</name>
</gene>
<feature type="region of interest" description="Disordered" evidence="1">
    <location>
        <begin position="760"/>
        <end position="795"/>
    </location>
</feature>
<keyword evidence="5" id="KW-1185">Reference proteome</keyword>
<reference evidence="4" key="1">
    <citation type="journal article" date="2023" name="Science">
        <title>Genome structures resolve the early diversification of teleost fishes.</title>
        <authorList>
            <person name="Parey E."/>
            <person name="Louis A."/>
            <person name="Montfort J."/>
            <person name="Bouchez O."/>
            <person name="Roques C."/>
            <person name="Iampietro C."/>
            <person name="Lluch J."/>
            <person name="Castinel A."/>
            <person name="Donnadieu C."/>
            <person name="Desvignes T."/>
            <person name="Floi Bucao C."/>
            <person name="Jouanno E."/>
            <person name="Wen M."/>
            <person name="Mejri S."/>
            <person name="Dirks R."/>
            <person name="Jansen H."/>
            <person name="Henkel C."/>
            <person name="Chen W.J."/>
            <person name="Zahm M."/>
            <person name="Cabau C."/>
            <person name="Klopp C."/>
            <person name="Thompson A.W."/>
            <person name="Robinson-Rechavi M."/>
            <person name="Braasch I."/>
            <person name="Lecointre G."/>
            <person name="Bobe J."/>
            <person name="Postlethwait J.H."/>
            <person name="Berthelot C."/>
            <person name="Roest Crollius H."/>
            <person name="Guiguen Y."/>
        </authorList>
    </citation>
    <scope>NUCLEOTIDE SEQUENCE</scope>
    <source>
        <strain evidence="4">NC1722</strain>
    </source>
</reference>
<evidence type="ECO:0000313" key="4">
    <source>
        <dbReference type="EMBL" id="KAJ8411252.1"/>
    </source>
</evidence>
<organism evidence="4 5">
    <name type="scientific">Aldrovandia affinis</name>
    <dbReference type="NCBI Taxonomy" id="143900"/>
    <lineage>
        <taxon>Eukaryota</taxon>
        <taxon>Metazoa</taxon>
        <taxon>Chordata</taxon>
        <taxon>Craniata</taxon>
        <taxon>Vertebrata</taxon>
        <taxon>Euteleostomi</taxon>
        <taxon>Actinopterygii</taxon>
        <taxon>Neopterygii</taxon>
        <taxon>Teleostei</taxon>
        <taxon>Notacanthiformes</taxon>
        <taxon>Halosauridae</taxon>
        <taxon>Aldrovandia</taxon>
    </lineage>
</organism>
<feature type="compositionally biased region" description="Polar residues" evidence="1">
    <location>
        <begin position="1132"/>
        <end position="1141"/>
    </location>
</feature>
<feature type="compositionally biased region" description="Basic residues" evidence="1">
    <location>
        <begin position="2420"/>
        <end position="2431"/>
    </location>
</feature>
<feature type="compositionally biased region" description="Basic and acidic residues" evidence="1">
    <location>
        <begin position="1600"/>
        <end position="1626"/>
    </location>
</feature>
<feature type="region of interest" description="Disordered" evidence="1">
    <location>
        <begin position="1123"/>
        <end position="1149"/>
    </location>
</feature>
<evidence type="ECO:0008006" key="6">
    <source>
        <dbReference type="Google" id="ProtNLM"/>
    </source>
</evidence>
<accession>A0AAD7WVY1</accession>
<dbReference type="PANTHER" id="PTHR16207">
    <property type="entry name" value="SET DOMAIN-CONTAINING PROTEIN"/>
    <property type="match status" value="1"/>
</dbReference>
<name>A0AAD7WVY1_9TELE</name>
<dbReference type="PANTHER" id="PTHR16207:SF10">
    <property type="entry name" value="PROTEIN TASOR 2"/>
    <property type="match status" value="1"/>
</dbReference>
<evidence type="ECO:0000313" key="5">
    <source>
        <dbReference type="Proteomes" id="UP001221898"/>
    </source>
</evidence>
<protein>
    <recommendedName>
        <fullName evidence="6">DUF3715 domain-containing protein</fullName>
    </recommendedName>
</protein>
<dbReference type="GO" id="GO:0005654">
    <property type="term" value="C:nucleoplasm"/>
    <property type="evidence" value="ECO:0007669"/>
    <property type="project" value="TreeGrafter"/>
</dbReference>
<dbReference type="InterPro" id="IPR046432">
    <property type="entry name" value="TASOR"/>
</dbReference>
<feature type="region of interest" description="Disordered" evidence="1">
    <location>
        <begin position="1312"/>
        <end position="1344"/>
    </location>
</feature>
<evidence type="ECO:0000259" key="2">
    <source>
        <dbReference type="Pfam" id="PF12509"/>
    </source>
</evidence>
<comment type="caution">
    <text evidence="4">The sequence shown here is derived from an EMBL/GenBank/DDBJ whole genome shotgun (WGS) entry which is preliminary data.</text>
</comment>
<feature type="region of interest" description="Disordered" evidence="1">
    <location>
        <begin position="2253"/>
        <end position="2311"/>
    </location>
</feature>
<feature type="compositionally biased region" description="Polar residues" evidence="1">
    <location>
        <begin position="1989"/>
        <end position="2021"/>
    </location>
</feature>
<feature type="compositionally biased region" description="Basic and acidic residues" evidence="1">
    <location>
        <begin position="1694"/>
        <end position="1728"/>
    </location>
</feature>
<feature type="compositionally biased region" description="Basic and acidic residues" evidence="1">
    <location>
        <begin position="2090"/>
        <end position="2102"/>
    </location>
</feature>
<feature type="domain" description="TASOR pseudo-PARP" evidence="2">
    <location>
        <begin position="10"/>
        <end position="107"/>
    </location>
</feature>
<feature type="region of interest" description="Disordered" evidence="1">
    <location>
        <begin position="1671"/>
        <end position="1908"/>
    </location>
</feature>
<feature type="compositionally biased region" description="Basic and acidic residues" evidence="1">
    <location>
        <begin position="1735"/>
        <end position="1908"/>
    </location>
</feature>
<feature type="compositionally biased region" description="Low complexity" evidence="1">
    <location>
        <begin position="1045"/>
        <end position="1054"/>
    </location>
</feature>